<dbReference type="AlphaFoldDB" id="A0A3P7X0T2"/>
<dbReference type="EMBL" id="UZAI01001997">
    <property type="protein sequence ID" value="VDO67301.1"/>
    <property type="molecule type" value="Genomic_DNA"/>
</dbReference>
<evidence type="ECO:0000313" key="2">
    <source>
        <dbReference type="EMBL" id="VDO67301.1"/>
    </source>
</evidence>
<organism evidence="2 3">
    <name type="scientific">Schistosoma margrebowiei</name>
    <dbReference type="NCBI Taxonomy" id="48269"/>
    <lineage>
        <taxon>Eukaryota</taxon>
        <taxon>Metazoa</taxon>
        <taxon>Spiralia</taxon>
        <taxon>Lophotrochozoa</taxon>
        <taxon>Platyhelminthes</taxon>
        <taxon>Trematoda</taxon>
        <taxon>Digenea</taxon>
        <taxon>Strigeidida</taxon>
        <taxon>Schistosomatoidea</taxon>
        <taxon>Schistosomatidae</taxon>
        <taxon>Schistosoma</taxon>
    </lineage>
</organism>
<proteinExistence type="predicted"/>
<accession>A0A3P7X0T2</accession>
<name>A0A3P7X0T2_9TREM</name>
<keyword evidence="1" id="KW-1133">Transmembrane helix</keyword>
<reference evidence="2 3" key="1">
    <citation type="submission" date="2018-11" db="EMBL/GenBank/DDBJ databases">
        <authorList>
            <consortium name="Pathogen Informatics"/>
        </authorList>
    </citation>
    <scope>NUCLEOTIDE SEQUENCE [LARGE SCALE GENOMIC DNA]</scope>
    <source>
        <strain evidence="2 3">Zambia</strain>
    </source>
</reference>
<keyword evidence="3" id="KW-1185">Reference proteome</keyword>
<evidence type="ECO:0000313" key="3">
    <source>
        <dbReference type="Proteomes" id="UP000277204"/>
    </source>
</evidence>
<protein>
    <submittedName>
        <fullName evidence="2">Uncharacterized protein</fullName>
    </submittedName>
</protein>
<keyword evidence="1" id="KW-0812">Transmembrane</keyword>
<keyword evidence="1" id="KW-0472">Membrane</keyword>
<dbReference type="Proteomes" id="UP000277204">
    <property type="component" value="Unassembled WGS sequence"/>
</dbReference>
<evidence type="ECO:0000256" key="1">
    <source>
        <dbReference type="SAM" id="Phobius"/>
    </source>
</evidence>
<gene>
    <name evidence="2" type="ORF">SMRZ_LOCUS5680</name>
</gene>
<feature type="transmembrane region" description="Helical" evidence="1">
    <location>
        <begin position="20"/>
        <end position="41"/>
    </location>
</feature>
<sequence length="46" mass="5340">MMALVISLYHLSHQHLVNLVHSILVNHLFLITSLHLIANYVQRSSY</sequence>